<proteinExistence type="inferred from homology"/>
<dbReference type="Proteomes" id="UP000242450">
    <property type="component" value="Chromosome 18"/>
</dbReference>
<sequence>MVHLDKAQQNNVEHKVETFSRVYKKLMSKDVNFEVPEFQLFQFFEEEHGRARAAKGLEECVAMRKAGQGWGREKKPKTG</sequence>
<evidence type="ECO:0000256" key="2">
    <source>
        <dbReference type="ARBA" id="ARBA00022980"/>
    </source>
</evidence>
<evidence type="ECO:0000256" key="5">
    <source>
        <dbReference type="ARBA" id="ARBA00035404"/>
    </source>
</evidence>
<evidence type="ECO:0000313" key="7">
    <source>
        <dbReference type="Proteomes" id="UP000242450"/>
    </source>
</evidence>
<evidence type="ECO:0000313" key="6">
    <source>
        <dbReference type="EMBL" id="OWK06465.1"/>
    </source>
</evidence>
<dbReference type="GO" id="GO:0006412">
    <property type="term" value="P:translation"/>
    <property type="evidence" value="ECO:0007669"/>
    <property type="project" value="InterPro"/>
</dbReference>
<accession>A0A212CKL0</accession>
<comment type="similarity">
    <text evidence="1">Belongs to the eukaryotic ribosomal protein eS7 family.</text>
</comment>
<evidence type="ECO:0000256" key="3">
    <source>
        <dbReference type="ARBA" id="ARBA00023274"/>
    </source>
</evidence>
<dbReference type="Pfam" id="PF01251">
    <property type="entry name" value="Ribosomal_S7e"/>
    <property type="match status" value="1"/>
</dbReference>
<organism evidence="6 7">
    <name type="scientific">Cervus elaphus hippelaphus</name>
    <name type="common">European red deer</name>
    <dbReference type="NCBI Taxonomy" id="46360"/>
    <lineage>
        <taxon>Eukaryota</taxon>
        <taxon>Metazoa</taxon>
        <taxon>Chordata</taxon>
        <taxon>Craniata</taxon>
        <taxon>Vertebrata</taxon>
        <taxon>Euteleostomi</taxon>
        <taxon>Mammalia</taxon>
        <taxon>Eutheria</taxon>
        <taxon>Laurasiatheria</taxon>
        <taxon>Artiodactyla</taxon>
        <taxon>Ruminantia</taxon>
        <taxon>Pecora</taxon>
        <taxon>Cervidae</taxon>
        <taxon>Cervinae</taxon>
        <taxon>Cervus</taxon>
    </lineage>
</organism>
<dbReference type="AlphaFoldDB" id="A0A212CKL0"/>
<dbReference type="GO" id="GO:0005840">
    <property type="term" value="C:ribosome"/>
    <property type="evidence" value="ECO:0007669"/>
    <property type="project" value="UniProtKB-KW"/>
</dbReference>
<reference evidence="6 7" key="1">
    <citation type="journal article" date="2018" name="Mol. Genet. Genomics">
        <title>The red deer Cervus elaphus genome CerEla1.0: sequencing, annotating, genes, and chromosomes.</title>
        <authorList>
            <person name="Bana N.A."/>
            <person name="Nyiri A."/>
            <person name="Nagy J."/>
            <person name="Frank K."/>
            <person name="Nagy T."/>
            <person name="Steger V."/>
            <person name="Schiller M."/>
            <person name="Lakatos P."/>
            <person name="Sugar L."/>
            <person name="Horn P."/>
            <person name="Barta E."/>
            <person name="Orosz L."/>
        </authorList>
    </citation>
    <scope>NUCLEOTIDE SEQUENCE [LARGE SCALE GENOMIC DNA]</scope>
    <source>
        <strain evidence="6">Hungarian</strain>
    </source>
</reference>
<name>A0A212CKL0_CEREH</name>
<dbReference type="GO" id="GO:1990904">
    <property type="term" value="C:ribonucleoprotein complex"/>
    <property type="evidence" value="ECO:0007669"/>
    <property type="project" value="UniProtKB-KW"/>
</dbReference>
<dbReference type="EMBL" id="MKHE01000018">
    <property type="protein sequence ID" value="OWK06465.1"/>
    <property type="molecule type" value="Genomic_DNA"/>
</dbReference>
<keyword evidence="3" id="KW-0687">Ribonucleoprotein</keyword>
<comment type="caution">
    <text evidence="6">The sequence shown here is derived from an EMBL/GenBank/DDBJ whole genome shotgun (WGS) entry which is preliminary data.</text>
</comment>
<dbReference type="OrthoDB" id="1724687at2759"/>
<dbReference type="GO" id="GO:0003735">
    <property type="term" value="F:structural constituent of ribosome"/>
    <property type="evidence" value="ECO:0007669"/>
    <property type="project" value="InterPro"/>
</dbReference>
<evidence type="ECO:0000256" key="1">
    <source>
        <dbReference type="ARBA" id="ARBA00007820"/>
    </source>
</evidence>
<gene>
    <name evidence="6" type="ORF">Celaphus_00012050</name>
</gene>
<evidence type="ECO:0000256" key="4">
    <source>
        <dbReference type="ARBA" id="ARBA00035279"/>
    </source>
</evidence>
<keyword evidence="2" id="KW-0689">Ribosomal protein</keyword>
<keyword evidence="7" id="KW-1185">Reference proteome</keyword>
<protein>
    <recommendedName>
        <fullName evidence="4">Small ribosomal subunit protein eS7</fullName>
    </recommendedName>
    <alternativeName>
        <fullName evidence="5">40S ribosomal protein S7</fullName>
    </alternativeName>
</protein>
<dbReference type="InterPro" id="IPR000554">
    <property type="entry name" value="Ribosomal_eS7"/>
</dbReference>